<dbReference type="AlphaFoldDB" id="A0A3S5AB17"/>
<sequence length="80" mass="8854">MPMLKLAEAACKRCQFELAQDCMVRTKDYASLLLIATSTGNADMLRLLARQASEEKRDNIAFLANFMLADLNGCLQVNIG</sequence>
<dbReference type="Proteomes" id="UP000784294">
    <property type="component" value="Unassembled WGS sequence"/>
</dbReference>
<dbReference type="InterPro" id="IPR056176">
    <property type="entry name" value="TPR_COPA_B"/>
</dbReference>
<comment type="caution">
    <text evidence="2">The sequence shown here is derived from an EMBL/GenBank/DDBJ whole genome shotgun (WGS) entry which is preliminary data.</text>
</comment>
<evidence type="ECO:0000313" key="3">
    <source>
        <dbReference type="Proteomes" id="UP000784294"/>
    </source>
</evidence>
<dbReference type="EMBL" id="CAAALY010131962">
    <property type="protein sequence ID" value="VEL32243.1"/>
    <property type="molecule type" value="Genomic_DNA"/>
</dbReference>
<keyword evidence="3" id="KW-1185">Reference proteome</keyword>
<name>A0A3S5AB17_9PLAT</name>
<gene>
    <name evidence="2" type="ORF">PXEA_LOCUS25683</name>
</gene>
<proteinExistence type="predicted"/>
<dbReference type="Gene3D" id="1.25.40.470">
    <property type="match status" value="1"/>
</dbReference>
<organism evidence="2 3">
    <name type="scientific">Protopolystoma xenopodis</name>
    <dbReference type="NCBI Taxonomy" id="117903"/>
    <lineage>
        <taxon>Eukaryota</taxon>
        <taxon>Metazoa</taxon>
        <taxon>Spiralia</taxon>
        <taxon>Lophotrochozoa</taxon>
        <taxon>Platyhelminthes</taxon>
        <taxon>Monogenea</taxon>
        <taxon>Polyopisthocotylea</taxon>
        <taxon>Polystomatidea</taxon>
        <taxon>Polystomatidae</taxon>
        <taxon>Protopolystoma</taxon>
    </lineage>
</organism>
<dbReference type="Pfam" id="PF23953">
    <property type="entry name" value="TPR_COPA_B"/>
    <property type="match status" value="1"/>
</dbReference>
<reference evidence="2" key="1">
    <citation type="submission" date="2018-11" db="EMBL/GenBank/DDBJ databases">
        <authorList>
            <consortium name="Pathogen Informatics"/>
        </authorList>
    </citation>
    <scope>NUCLEOTIDE SEQUENCE</scope>
</reference>
<evidence type="ECO:0000259" key="1">
    <source>
        <dbReference type="Pfam" id="PF23953"/>
    </source>
</evidence>
<evidence type="ECO:0000313" key="2">
    <source>
        <dbReference type="EMBL" id="VEL32243.1"/>
    </source>
</evidence>
<feature type="domain" description="COPA/B TPR" evidence="1">
    <location>
        <begin position="5"/>
        <end position="77"/>
    </location>
</feature>
<protein>
    <recommendedName>
        <fullName evidence="1">COPA/B TPR domain-containing protein</fullName>
    </recommendedName>
</protein>
<accession>A0A3S5AB17</accession>